<dbReference type="InterPro" id="IPR044925">
    <property type="entry name" value="His-Me_finger_sf"/>
</dbReference>
<gene>
    <name evidence="2" type="ORF">PHSY_006545</name>
</gene>
<dbReference type="OrthoDB" id="10682310at2759"/>
<keyword evidence="3" id="KW-1185">Reference proteome</keyword>
<dbReference type="RefSeq" id="XP_012192535.1">
    <property type="nucleotide sequence ID" value="XM_012337145.1"/>
</dbReference>
<dbReference type="Proteomes" id="UP000014071">
    <property type="component" value="Unassembled WGS sequence"/>
</dbReference>
<organism evidence="2 3">
    <name type="scientific">Pseudozyma hubeiensis (strain SY62)</name>
    <name type="common">Yeast</name>
    <dbReference type="NCBI Taxonomy" id="1305764"/>
    <lineage>
        <taxon>Eukaryota</taxon>
        <taxon>Fungi</taxon>
        <taxon>Dikarya</taxon>
        <taxon>Basidiomycota</taxon>
        <taxon>Ustilaginomycotina</taxon>
        <taxon>Ustilaginomycetes</taxon>
        <taxon>Ustilaginales</taxon>
        <taxon>Ustilaginaceae</taxon>
        <taxon>Pseudozyma</taxon>
    </lineage>
</organism>
<proteinExistence type="predicted"/>
<reference evidence="3" key="1">
    <citation type="journal article" date="2013" name="Genome Announc.">
        <title>Draft genome sequence of the basidiomycetous yeast-like fungus Pseudozyma hubeiensis SY62, which produces an abundant amount of the biosurfactant mannosylerythritol lipids.</title>
        <authorList>
            <person name="Konishi M."/>
            <person name="Hatada Y."/>
            <person name="Horiuchi J."/>
        </authorList>
    </citation>
    <scope>NUCLEOTIDE SEQUENCE [LARGE SCALE GENOMIC DNA]</scope>
    <source>
        <strain evidence="3">SY62</strain>
    </source>
</reference>
<evidence type="ECO:0000259" key="1">
    <source>
        <dbReference type="Pfam" id="PF13392"/>
    </source>
</evidence>
<evidence type="ECO:0000313" key="3">
    <source>
        <dbReference type="Proteomes" id="UP000014071"/>
    </source>
</evidence>
<dbReference type="EMBL" id="DF238822">
    <property type="protein sequence ID" value="GAC98948.1"/>
    <property type="molecule type" value="Genomic_DNA"/>
</dbReference>
<dbReference type="Pfam" id="PF13392">
    <property type="entry name" value="HNH_3"/>
    <property type="match status" value="1"/>
</dbReference>
<sequence length="429" mass="49325">MLCAPAQIVEVDSVSQIVTTKGVDYEVTVLAVDAHVFYKEKYGLTISKGRCFINGKLASGDFFKKRRELPRFVFPVEIPSSKLLFLLGGPSRKPIELTPYVFFFFTDMVLDHADQRPLNNVRTNLCVVTQSFNTINCTRKKQSKYFVGVRRSKNGKFNATWGKKQLGTFDTARIAKTARILVAREKGKEWEDRELVFTPTVKEMEAAIRGIEKPKRKRRVVGTGGLNLHVSGLWHATFRSKHLGYFKTKEEGQAHVDAAKEEYERKREEEDATVVIPRTKEGNFAYLTALNGEEVLVDDDIYIKMYRNKISVAKDGYPRYLNRFVHRSVLVDPYNTWTHHMDHRNGNKLDNRRANLRIVPIKINAMNITRESKSGYAGVRPSGTGRFVGYVQNTKVWPHKLTTRTFDTAEEAYAWRCALHKQIFPELYD</sequence>
<feature type="domain" description="HNH nuclease" evidence="1">
    <location>
        <begin position="338"/>
        <end position="366"/>
    </location>
</feature>
<dbReference type="AlphaFoldDB" id="R9PC09"/>
<evidence type="ECO:0000313" key="2">
    <source>
        <dbReference type="EMBL" id="GAC98948.1"/>
    </source>
</evidence>
<dbReference type="GeneID" id="24111814"/>
<dbReference type="InterPro" id="IPR003615">
    <property type="entry name" value="HNH_nuc"/>
</dbReference>
<protein>
    <recommendedName>
        <fullName evidence="1">HNH nuclease domain-containing protein</fullName>
    </recommendedName>
</protein>
<dbReference type="HOGENOM" id="CLU_639555_0_0_1"/>
<dbReference type="SUPFAM" id="SSF54060">
    <property type="entry name" value="His-Me finger endonucleases"/>
    <property type="match status" value="1"/>
</dbReference>
<accession>R9PC09</accession>
<name>R9PC09_PSEHS</name>